<dbReference type="GO" id="GO:0016301">
    <property type="term" value="F:kinase activity"/>
    <property type="evidence" value="ECO:0007669"/>
    <property type="project" value="UniProtKB-KW"/>
</dbReference>
<dbReference type="InterPro" id="IPR013655">
    <property type="entry name" value="PAS_fold_3"/>
</dbReference>
<accession>B8GJH6</accession>
<dbReference type="SUPFAM" id="SSF55781">
    <property type="entry name" value="GAF domain-like"/>
    <property type="match status" value="1"/>
</dbReference>
<dbReference type="InterPro" id="IPR013767">
    <property type="entry name" value="PAS_fold"/>
</dbReference>
<protein>
    <submittedName>
        <fullName evidence="8">Putative PAS/PAC sensor protein</fullName>
    </submittedName>
</protein>
<dbReference type="PANTHER" id="PTHR48111:SF9">
    <property type="entry name" value="TWO-COMPONENT RESPONSE REGULATOR RECEIVER PROTEIN"/>
    <property type="match status" value="1"/>
</dbReference>
<dbReference type="InterPro" id="IPR035965">
    <property type="entry name" value="PAS-like_dom_sf"/>
</dbReference>
<dbReference type="GO" id="GO:0005829">
    <property type="term" value="C:cytosol"/>
    <property type="evidence" value="ECO:0007669"/>
    <property type="project" value="TreeGrafter"/>
</dbReference>
<sequence length="669" mass="75736">MVVKAGPGSSRVAEPPPQITEPSIRILYVDDEPELLEIGTWFLEKTGIFTVTVSSSVKEGLKIIDSHSFDAIVSDYLMPEMDGIAFLKELRHRGDQTPFILFTGQGREQIAIEAYEQGADHYVQKGGDPRTQFVDLAHKIRASVEKRLIEEKNRALTRRLDFMSRINKALARSRDRDELLVEISDLAIQFWNFELCWTGFIDPEQSMVFPYIARSSDGQVPDIPGITLSDPKEGEGDDPCGDALIRGYPYTCNDISHLQVIPQWGEWAMTQGYNSLCSVPLKLYGDLIGAIVFISRQRDVFDGDRIEMFSEIGDDISFIFSTLEREERSHSTENTITASEPQNQSPDKDQLLNLIDQTTDGILLTDEEGMILIWNQSMERITGILKTQAQGMPLGAIYALLNAENDPEEYQQIDLMLKAGPTPWPDIPWKSTLITSGREKKEIETFWSVVQTSCGFRIQSIVREIFRQSSKNSHHIPMNSYLPTLIDDLLEVIYTVDKHGIVTRIGSAIERLSSYSARELIGKDLCELAYQKDRLVLKAMIMAAIQKDESPDLTFRIQDRDGTLHHMKGSHHPLNRTGKDSGLIGILSEVTTQTKTCTTLQRTTQKEDQLFEVIHHSLLNQITALNCYIELLVEDSRGKNPTDHYLGKIREIALAIQNQVFQIRDSREI</sequence>
<dbReference type="Pfam" id="PF13185">
    <property type="entry name" value="GAF_2"/>
    <property type="match status" value="1"/>
</dbReference>
<dbReference type="RefSeq" id="WP_012618336.1">
    <property type="nucleotide sequence ID" value="NC_011832.1"/>
</dbReference>
<name>B8GJH6_METPE</name>
<feature type="modified residue" description="4-aspartylphosphate" evidence="4">
    <location>
        <position position="75"/>
    </location>
</feature>
<dbReference type="SUPFAM" id="SSF52172">
    <property type="entry name" value="CheY-like"/>
    <property type="match status" value="1"/>
</dbReference>
<feature type="domain" description="PAS" evidence="7">
    <location>
        <begin position="478"/>
        <end position="548"/>
    </location>
</feature>
<dbReference type="HOGENOM" id="CLU_410303_0_0_2"/>
<gene>
    <name evidence="8" type="ordered locus">Mpal_1709</name>
</gene>
<dbReference type="PROSITE" id="PS50112">
    <property type="entry name" value="PAS"/>
    <property type="match status" value="2"/>
</dbReference>
<dbReference type="eggNOG" id="arCOG02276">
    <property type="taxonomic scope" value="Archaea"/>
</dbReference>
<feature type="compositionally biased region" description="Polar residues" evidence="5">
    <location>
        <begin position="332"/>
        <end position="345"/>
    </location>
</feature>
<dbReference type="EMBL" id="CP001338">
    <property type="protein sequence ID" value="ACL17017.1"/>
    <property type="molecule type" value="Genomic_DNA"/>
</dbReference>
<dbReference type="InterPro" id="IPR039420">
    <property type="entry name" value="WalR-like"/>
</dbReference>
<reference evidence="8 9" key="1">
    <citation type="journal article" date="2015" name="Genome Announc.">
        <title>Complete Genome Sequence of Methanosphaerula palustris E1-9CT, a Hydrogenotrophic Methanogen Isolated from a Minerotrophic Fen Peatland.</title>
        <authorList>
            <person name="Cadillo-Quiroz H."/>
            <person name="Browne P."/>
            <person name="Kyrpides N."/>
            <person name="Woyke T."/>
            <person name="Goodwin L."/>
            <person name="Detter C."/>
            <person name="Yavitt J.B."/>
            <person name="Zinder S.H."/>
        </authorList>
    </citation>
    <scope>NUCLEOTIDE SEQUENCE [LARGE SCALE GENOMIC DNA]</scope>
    <source>
        <strain evidence="9">ATCC BAA-1556 / DSM 19958 / E1-9c</strain>
    </source>
</reference>
<dbReference type="Gene3D" id="3.30.450.20">
    <property type="entry name" value="PAS domain"/>
    <property type="match status" value="2"/>
</dbReference>
<dbReference type="PANTHER" id="PTHR48111">
    <property type="entry name" value="REGULATOR OF RPOS"/>
    <property type="match status" value="1"/>
</dbReference>
<dbReference type="SMART" id="SM00448">
    <property type="entry name" value="REC"/>
    <property type="match status" value="1"/>
</dbReference>
<feature type="domain" description="PAS" evidence="7">
    <location>
        <begin position="347"/>
        <end position="420"/>
    </location>
</feature>
<dbReference type="Pfam" id="PF08447">
    <property type="entry name" value="PAS_3"/>
    <property type="match status" value="1"/>
</dbReference>
<dbReference type="GO" id="GO:0006355">
    <property type="term" value="P:regulation of DNA-templated transcription"/>
    <property type="evidence" value="ECO:0007669"/>
    <property type="project" value="InterPro"/>
</dbReference>
<dbReference type="InterPro" id="IPR000014">
    <property type="entry name" value="PAS"/>
</dbReference>
<evidence type="ECO:0000256" key="2">
    <source>
        <dbReference type="ARBA" id="ARBA00022777"/>
    </source>
</evidence>
<keyword evidence="2" id="KW-0418">Kinase</keyword>
<keyword evidence="4" id="KW-0597">Phosphoprotein</keyword>
<dbReference type="KEGG" id="mpl:Mpal_1709"/>
<dbReference type="InterPro" id="IPR001789">
    <property type="entry name" value="Sig_transdc_resp-reg_receiver"/>
</dbReference>
<dbReference type="GO" id="GO:0032993">
    <property type="term" value="C:protein-DNA complex"/>
    <property type="evidence" value="ECO:0007669"/>
    <property type="project" value="TreeGrafter"/>
</dbReference>
<feature type="domain" description="Response regulatory" evidence="6">
    <location>
        <begin position="25"/>
        <end position="140"/>
    </location>
</feature>
<evidence type="ECO:0000259" key="7">
    <source>
        <dbReference type="PROSITE" id="PS50112"/>
    </source>
</evidence>
<dbReference type="NCBIfam" id="TIGR00229">
    <property type="entry name" value="sensory_box"/>
    <property type="match status" value="2"/>
</dbReference>
<dbReference type="GO" id="GO:0000976">
    <property type="term" value="F:transcription cis-regulatory region binding"/>
    <property type="evidence" value="ECO:0007669"/>
    <property type="project" value="TreeGrafter"/>
</dbReference>
<dbReference type="STRING" id="521011.Mpal_1709"/>
<dbReference type="CDD" id="cd00156">
    <property type="entry name" value="REC"/>
    <property type="match status" value="1"/>
</dbReference>
<dbReference type="GO" id="GO:0000156">
    <property type="term" value="F:phosphorelay response regulator activity"/>
    <property type="evidence" value="ECO:0007669"/>
    <property type="project" value="TreeGrafter"/>
</dbReference>
<dbReference type="Pfam" id="PF00989">
    <property type="entry name" value="PAS"/>
    <property type="match status" value="1"/>
</dbReference>
<evidence type="ECO:0000259" key="6">
    <source>
        <dbReference type="PROSITE" id="PS50110"/>
    </source>
</evidence>
<dbReference type="CDD" id="cd00130">
    <property type="entry name" value="PAS"/>
    <property type="match status" value="1"/>
</dbReference>
<dbReference type="Gene3D" id="3.30.450.40">
    <property type="match status" value="1"/>
</dbReference>
<dbReference type="eggNOG" id="arCOG02385">
    <property type="taxonomic scope" value="Archaea"/>
</dbReference>
<dbReference type="OrthoDB" id="8127at2157"/>
<evidence type="ECO:0000313" key="9">
    <source>
        <dbReference type="Proteomes" id="UP000002457"/>
    </source>
</evidence>
<dbReference type="Pfam" id="PF00072">
    <property type="entry name" value="Response_reg"/>
    <property type="match status" value="1"/>
</dbReference>
<evidence type="ECO:0000313" key="8">
    <source>
        <dbReference type="EMBL" id="ACL17017.1"/>
    </source>
</evidence>
<proteinExistence type="predicted"/>
<evidence type="ECO:0000256" key="3">
    <source>
        <dbReference type="ARBA" id="ARBA00023125"/>
    </source>
</evidence>
<evidence type="ECO:0000256" key="5">
    <source>
        <dbReference type="SAM" id="MobiDB-lite"/>
    </source>
</evidence>
<keyword evidence="3" id="KW-0238">DNA-binding</keyword>
<evidence type="ECO:0000256" key="1">
    <source>
        <dbReference type="ARBA" id="ARBA00022679"/>
    </source>
</evidence>
<keyword evidence="9" id="KW-1185">Reference proteome</keyword>
<organism evidence="8 9">
    <name type="scientific">Methanosphaerula palustris (strain ATCC BAA-1556 / DSM 19958 / E1-9c)</name>
    <dbReference type="NCBI Taxonomy" id="521011"/>
    <lineage>
        <taxon>Archaea</taxon>
        <taxon>Methanobacteriati</taxon>
        <taxon>Methanobacteriota</taxon>
        <taxon>Stenosarchaea group</taxon>
        <taxon>Methanomicrobia</taxon>
        <taxon>Methanomicrobiales</taxon>
        <taxon>Methanoregulaceae</taxon>
        <taxon>Methanosphaerula</taxon>
    </lineage>
</organism>
<dbReference type="InterPro" id="IPR011006">
    <property type="entry name" value="CheY-like_superfamily"/>
</dbReference>
<evidence type="ECO:0000256" key="4">
    <source>
        <dbReference type="PROSITE-ProRule" id="PRU00169"/>
    </source>
</evidence>
<dbReference type="Gene3D" id="3.40.50.2300">
    <property type="match status" value="1"/>
</dbReference>
<keyword evidence="1" id="KW-0808">Transferase</keyword>
<dbReference type="PROSITE" id="PS50110">
    <property type="entry name" value="RESPONSE_REGULATORY"/>
    <property type="match status" value="1"/>
</dbReference>
<dbReference type="SMART" id="SM00091">
    <property type="entry name" value="PAS"/>
    <property type="match status" value="2"/>
</dbReference>
<feature type="region of interest" description="Disordered" evidence="5">
    <location>
        <begin position="329"/>
        <end position="349"/>
    </location>
</feature>
<dbReference type="AlphaFoldDB" id="B8GJH6"/>
<dbReference type="GeneID" id="7271272"/>
<dbReference type="InterPro" id="IPR003018">
    <property type="entry name" value="GAF"/>
</dbReference>
<dbReference type="SUPFAM" id="SSF55785">
    <property type="entry name" value="PYP-like sensor domain (PAS domain)"/>
    <property type="match status" value="2"/>
</dbReference>
<dbReference type="InterPro" id="IPR029016">
    <property type="entry name" value="GAF-like_dom_sf"/>
</dbReference>
<dbReference type="eggNOG" id="arCOG06192">
    <property type="taxonomic scope" value="Archaea"/>
</dbReference>
<dbReference type="Proteomes" id="UP000002457">
    <property type="component" value="Chromosome"/>
</dbReference>